<protein>
    <submittedName>
        <fullName evidence="1">Disease resistance protein TAO1-like</fullName>
    </submittedName>
</protein>
<organism evidence="1 2">
    <name type="scientific">Gossypium australe</name>
    <dbReference type="NCBI Taxonomy" id="47621"/>
    <lineage>
        <taxon>Eukaryota</taxon>
        <taxon>Viridiplantae</taxon>
        <taxon>Streptophyta</taxon>
        <taxon>Embryophyta</taxon>
        <taxon>Tracheophyta</taxon>
        <taxon>Spermatophyta</taxon>
        <taxon>Magnoliopsida</taxon>
        <taxon>eudicotyledons</taxon>
        <taxon>Gunneridae</taxon>
        <taxon>Pentapetalae</taxon>
        <taxon>rosids</taxon>
        <taxon>malvids</taxon>
        <taxon>Malvales</taxon>
        <taxon>Malvaceae</taxon>
        <taxon>Malvoideae</taxon>
        <taxon>Gossypium</taxon>
    </lineage>
</organism>
<sequence length="133" mass="15168">MFLIIIKQAPPESKKGTKWCSNNSWINFPCFIASVVVSSPDSYTGLELGIRCKCHLKSCNGDSHCLSYYVSIGFKSELSDKLSDHLFLLYGGEEVRGFVKSEASNKRFYNEASFSFYLDQWMWCECKVEQCGK</sequence>
<evidence type="ECO:0000313" key="1">
    <source>
        <dbReference type="EMBL" id="KAA3472459.1"/>
    </source>
</evidence>
<dbReference type="AlphaFoldDB" id="A0A5B6VSQ3"/>
<evidence type="ECO:0000313" key="2">
    <source>
        <dbReference type="Proteomes" id="UP000325315"/>
    </source>
</evidence>
<keyword evidence="2" id="KW-1185">Reference proteome</keyword>
<dbReference type="EMBL" id="SMMG02000005">
    <property type="protein sequence ID" value="KAA3472459.1"/>
    <property type="molecule type" value="Genomic_DNA"/>
</dbReference>
<proteinExistence type="predicted"/>
<reference evidence="1" key="1">
    <citation type="submission" date="2019-08" db="EMBL/GenBank/DDBJ databases">
        <authorList>
            <person name="Liu F."/>
        </authorList>
    </citation>
    <scope>NUCLEOTIDE SEQUENCE [LARGE SCALE GENOMIC DNA]</scope>
    <source>
        <strain evidence="1">PA1801</strain>
        <tissue evidence="1">Leaf</tissue>
    </source>
</reference>
<gene>
    <name evidence="1" type="ORF">EPI10_022937</name>
</gene>
<comment type="caution">
    <text evidence="1">The sequence shown here is derived from an EMBL/GenBank/DDBJ whole genome shotgun (WGS) entry which is preliminary data.</text>
</comment>
<name>A0A5B6VSQ3_9ROSI</name>
<dbReference type="Proteomes" id="UP000325315">
    <property type="component" value="Unassembled WGS sequence"/>
</dbReference>
<accession>A0A5B6VSQ3</accession>